<keyword evidence="3" id="KW-0813">Transport</keyword>
<dbReference type="InterPro" id="IPR013099">
    <property type="entry name" value="K_chnl_dom"/>
</dbReference>
<keyword evidence="3" id="KW-0407">Ion channel</keyword>
<dbReference type="SUPFAM" id="SSF81324">
    <property type="entry name" value="Voltage-gated potassium channels"/>
    <property type="match status" value="1"/>
</dbReference>
<accession>A0A851GGQ3</accession>
<keyword evidence="1" id="KW-0472">Membrane</keyword>
<dbReference type="AlphaFoldDB" id="A0A851GGQ3"/>
<evidence type="ECO:0000259" key="2">
    <source>
        <dbReference type="Pfam" id="PF07885"/>
    </source>
</evidence>
<proteinExistence type="predicted"/>
<feature type="domain" description="Potassium channel" evidence="2">
    <location>
        <begin position="41"/>
        <end position="108"/>
    </location>
</feature>
<protein>
    <submittedName>
        <fullName evidence="3">Two pore domain potassium channel family protein</fullName>
    </submittedName>
</protein>
<dbReference type="EMBL" id="JACBAZ010000007">
    <property type="protein sequence ID" value="NWK56968.1"/>
    <property type="molecule type" value="Genomic_DNA"/>
</dbReference>
<feature type="transmembrane region" description="Helical" evidence="1">
    <location>
        <begin position="33"/>
        <end position="51"/>
    </location>
</feature>
<evidence type="ECO:0000313" key="3">
    <source>
        <dbReference type="EMBL" id="NWK56968.1"/>
    </source>
</evidence>
<name>A0A851GGQ3_9BACT</name>
<evidence type="ECO:0000256" key="1">
    <source>
        <dbReference type="SAM" id="Phobius"/>
    </source>
</evidence>
<organism evidence="3 4">
    <name type="scientific">Oceaniferula marina</name>
    <dbReference type="NCBI Taxonomy" id="2748318"/>
    <lineage>
        <taxon>Bacteria</taxon>
        <taxon>Pseudomonadati</taxon>
        <taxon>Verrucomicrobiota</taxon>
        <taxon>Verrucomicrobiia</taxon>
        <taxon>Verrucomicrobiales</taxon>
        <taxon>Verrucomicrobiaceae</taxon>
        <taxon>Oceaniferula</taxon>
    </lineage>
</organism>
<feature type="transmembrane region" description="Helical" evidence="1">
    <location>
        <begin position="84"/>
        <end position="105"/>
    </location>
</feature>
<comment type="caution">
    <text evidence="3">The sequence shown here is derived from an EMBL/GenBank/DDBJ whole genome shotgun (WGS) entry which is preliminary data.</text>
</comment>
<sequence length="138" mass="15017">MPSSKKVTPPIDHLRARRLIGCLWFMAKETRNVLLILLANIIGGGLLISLFDSIPIIEGQYLAFITSLTVGYGDLSPETWPARIVSICIGINGLLLTGIVVAMAIKAVELSFSEEDPNILRHLDVEDQTTAPQSSSDE</sequence>
<gene>
    <name evidence="3" type="ORF">HW115_15200</name>
</gene>
<reference evidence="3 4" key="1">
    <citation type="submission" date="2020-07" db="EMBL/GenBank/DDBJ databases">
        <title>Roseicoccus Jingziensis gen. nov., sp. nov., isolated from coastal seawater.</title>
        <authorList>
            <person name="Feng X."/>
        </authorList>
    </citation>
    <scope>NUCLEOTIDE SEQUENCE [LARGE SCALE GENOMIC DNA]</scope>
    <source>
        <strain evidence="3 4">N1E253</strain>
    </source>
</reference>
<keyword evidence="1" id="KW-0812">Transmembrane</keyword>
<evidence type="ECO:0000313" key="4">
    <source>
        <dbReference type="Proteomes" id="UP000557872"/>
    </source>
</evidence>
<dbReference type="GO" id="GO:0034220">
    <property type="term" value="P:monoatomic ion transmembrane transport"/>
    <property type="evidence" value="ECO:0007669"/>
    <property type="project" value="UniProtKB-KW"/>
</dbReference>
<dbReference type="Proteomes" id="UP000557872">
    <property type="component" value="Unassembled WGS sequence"/>
</dbReference>
<keyword evidence="4" id="KW-1185">Reference proteome</keyword>
<dbReference type="Gene3D" id="1.10.287.70">
    <property type="match status" value="1"/>
</dbReference>
<dbReference type="Pfam" id="PF07885">
    <property type="entry name" value="Ion_trans_2"/>
    <property type="match status" value="1"/>
</dbReference>
<keyword evidence="1" id="KW-1133">Transmembrane helix</keyword>
<keyword evidence="3" id="KW-0406">Ion transport</keyword>